<evidence type="ECO:0000313" key="18">
    <source>
        <dbReference type="Proteomes" id="UP000193431"/>
    </source>
</evidence>
<evidence type="ECO:0000256" key="9">
    <source>
        <dbReference type="ARBA" id="ARBA00023065"/>
    </source>
</evidence>
<dbReference type="Pfam" id="PF22461">
    <property type="entry name" value="SLBB_2"/>
    <property type="match status" value="1"/>
</dbReference>
<evidence type="ECO:0000256" key="13">
    <source>
        <dbReference type="ARBA" id="ARBA00023237"/>
    </source>
</evidence>
<keyword evidence="12" id="KW-0564">Palmitate</keyword>
<keyword evidence="4" id="KW-1134">Transmembrane beta strand</keyword>
<evidence type="ECO:0000256" key="8">
    <source>
        <dbReference type="ARBA" id="ARBA00023047"/>
    </source>
</evidence>
<name>A0A1W6MJG4_9FLAO</name>
<dbReference type="GO" id="GO:0046930">
    <property type="term" value="C:pore complex"/>
    <property type="evidence" value="ECO:0007669"/>
    <property type="project" value="UniProtKB-KW"/>
</dbReference>
<evidence type="ECO:0000259" key="15">
    <source>
        <dbReference type="Pfam" id="PF02563"/>
    </source>
</evidence>
<feature type="domain" description="SLBB" evidence="16">
    <location>
        <begin position="142"/>
        <end position="221"/>
    </location>
</feature>
<evidence type="ECO:0000256" key="10">
    <source>
        <dbReference type="ARBA" id="ARBA00023114"/>
    </source>
</evidence>
<keyword evidence="13" id="KW-0998">Cell outer membrane</keyword>
<comment type="similarity">
    <text evidence="2">Belongs to the BexD/CtrA/VexA family.</text>
</comment>
<keyword evidence="11" id="KW-0472">Membrane</keyword>
<dbReference type="STRING" id="331648.BST97_06965"/>
<gene>
    <name evidence="17" type="ORF">BST97_06965</name>
</gene>
<evidence type="ECO:0000256" key="11">
    <source>
        <dbReference type="ARBA" id="ARBA00023136"/>
    </source>
</evidence>
<dbReference type="PANTHER" id="PTHR33619">
    <property type="entry name" value="POLYSACCHARIDE EXPORT PROTEIN GFCE-RELATED"/>
    <property type="match status" value="1"/>
</dbReference>
<keyword evidence="18" id="KW-1185">Reference proteome</keyword>
<dbReference type="AlphaFoldDB" id="A0A1W6MJG4"/>
<keyword evidence="6" id="KW-0812">Transmembrane</keyword>
<evidence type="ECO:0000256" key="7">
    <source>
        <dbReference type="ARBA" id="ARBA00022729"/>
    </source>
</evidence>
<evidence type="ECO:0000256" key="12">
    <source>
        <dbReference type="ARBA" id="ARBA00023139"/>
    </source>
</evidence>
<proteinExistence type="inferred from homology"/>
<dbReference type="PROSITE" id="PS51257">
    <property type="entry name" value="PROKAR_LIPOPROTEIN"/>
    <property type="match status" value="1"/>
</dbReference>
<evidence type="ECO:0000256" key="4">
    <source>
        <dbReference type="ARBA" id="ARBA00022452"/>
    </source>
</evidence>
<keyword evidence="10" id="KW-0626">Porin</keyword>
<dbReference type="GO" id="GO:0015159">
    <property type="term" value="F:polysaccharide transmembrane transporter activity"/>
    <property type="evidence" value="ECO:0007669"/>
    <property type="project" value="InterPro"/>
</dbReference>
<dbReference type="InterPro" id="IPR054765">
    <property type="entry name" value="SLBB_dom"/>
</dbReference>
<dbReference type="InterPro" id="IPR003715">
    <property type="entry name" value="Poly_export_N"/>
</dbReference>
<dbReference type="GO" id="GO:0015288">
    <property type="term" value="F:porin activity"/>
    <property type="evidence" value="ECO:0007669"/>
    <property type="project" value="UniProtKB-KW"/>
</dbReference>
<organism evidence="17 18">
    <name type="scientific">Nonlabens spongiae</name>
    <dbReference type="NCBI Taxonomy" id="331648"/>
    <lineage>
        <taxon>Bacteria</taxon>
        <taxon>Pseudomonadati</taxon>
        <taxon>Bacteroidota</taxon>
        <taxon>Flavobacteriia</taxon>
        <taxon>Flavobacteriales</taxon>
        <taxon>Flavobacteriaceae</taxon>
        <taxon>Nonlabens</taxon>
    </lineage>
</organism>
<dbReference type="EMBL" id="CP019344">
    <property type="protein sequence ID" value="ARN77758.1"/>
    <property type="molecule type" value="Genomic_DNA"/>
</dbReference>
<keyword evidence="3" id="KW-0813">Transport</keyword>
<evidence type="ECO:0000256" key="1">
    <source>
        <dbReference type="ARBA" id="ARBA00004571"/>
    </source>
</evidence>
<evidence type="ECO:0000313" key="17">
    <source>
        <dbReference type="EMBL" id="ARN77758.1"/>
    </source>
</evidence>
<keyword evidence="7" id="KW-0732">Signal</keyword>
<sequence length="257" mass="29162">MRYLYFILITFLVVGCVSKKKILYLQDLDKTGRLNADISVYKPEVKPDDLLRILVTAKNMNAVSSFNRMVSPTLENQTRVMGQQQLFGYLVDENGYIDFPELGMLDLNNKTVSEISELIKDKIQSTYVRDEVSVDVRILNFKVTVLGEVNRPGTFTMESNRNTLLQALGIAGDLTIYGNRKDITVIREFKNEKKSVSIDLTSDDFMNSEFYFLQQNDVIIVHPNNAQVQSAGFNRNAPLFVSIASLLLSIIVILERS</sequence>
<protein>
    <submittedName>
        <fullName evidence="17">Sugar transporter</fullName>
    </submittedName>
</protein>
<evidence type="ECO:0000256" key="2">
    <source>
        <dbReference type="ARBA" id="ARBA00009450"/>
    </source>
</evidence>
<keyword evidence="9" id="KW-0406">Ion transport</keyword>
<dbReference type="Pfam" id="PF02563">
    <property type="entry name" value="Poly_export"/>
    <property type="match status" value="1"/>
</dbReference>
<keyword evidence="5 17" id="KW-0762">Sugar transport</keyword>
<keyword evidence="8" id="KW-0625">Polysaccharide transport</keyword>
<evidence type="ECO:0000256" key="6">
    <source>
        <dbReference type="ARBA" id="ARBA00022692"/>
    </source>
</evidence>
<keyword evidence="14" id="KW-0449">Lipoprotein</keyword>
<dbReference type="InterPro" id="IPR049712">
    <property type="entry name" value="Poly_export"/>
</dbReference>
<evidence type="ECO:0000256" key="3">
    <source>
        <dbReference type="ARBA" id="ARBA00022448"/>
    </source>
</evidence>
<dbReference type="OrthoDB" id="662756at2"/>
<dbReference type="GO" id="GO:0009279">
    <property type="term" value="C:cell outer membrane"/>
    <property type="evidence" value="ECO:0007669"/>
    <property type="project" value="UniProtKB-SubCell"/>
</dbReference>
<feature type="domain" description="Polysaccharide export protein N-terminal" evidence="15">
    <location>
        <begin position="45"/>
        <end position="138"/>
    </location>
</feature>
<dbReference type="Gene3D" id="3.10.560.10">
    <property type="entry name" value="Outer membrane lipoprotein wza domain like"/>
    <property type="match status" value="1"/>
</dbReference>
<evidence type="ECO:0000256" key="5">
    <source>
        <dbReference type="ARBA" id="ARBA00022597"/>
    </source>
</evidence>
<reference evidence="17 18" key="1">
    <citation type="submission" date="2016-11" db="EMBL/GenBank/DDBJ databases">
        <title>Trade-off between light-utilization and light-protection in marine flavobacteria.</title>
        <authorList>
            <person name="Kumagai Y."/>
        </authorList>
    </citation>
    <scope>NUCLEOTIDE SEQUENCE [LARGE SCALE GENOMIC DNA]</scope>
    <source>
        <strain evidence="17 18">JCM 13191</strain>
    </source>
</reference>
<dbReference type="Proteomes" id="UP000193431">
    <property type="component" value="Chromosome"/>
</dbReference>
<dbReference type="GO" id="GO:0006811">
    <property type="term" value="P:monoatomic ion transport"/>
    <property type="evidence" value="ECO:0007669"/>
    <property type="project" value="UniProtKB-KW"/>
</dbReference>
<evidence type="ECO:0000259" key="16">
    <source>
        <dbReference type="Pfam" id="PF22461"/>
    </source>
</evidence>
<evidence type="ECO:0000256" key="14">
    <source>
        <dbReference type="ARBA" id="ARBA00023288"/>
    </source>
</evidence>
<dbReference type="PANTHER" id="PTHR33619:SF3">
    <property type="entry name" value="POLYSACCHARIDE EXPORT PROTEIN GFCE-RELATED"/>
    <property type="match status" value="1"/>
</dbReference>
<comment type="subcellular location">
    <subcellularLocation>
        <location evidence="1">Cell outer membrane</location>
        <topology evidence="1">Multi-pass membrane protein</topology>
    </subcellularLocation>
</comment>
<accession>A0A1W6MJG4</accession>